<proteinExistence type="predicted"/>
<organism evidence="1 2">
    <name type="scientific">Candidatus Moanibacter tarae</name>
    <dbReference type="NCBI Taxonomy" id="2200854"/>
    <lineage>
        <taxon>Bacteria</taxon>
        <taxon>Pseudomonadati</taxon>
        <taxon>Verrucomicrobiota</taxon>
        <taxon>Opitutia</taxon>
        <taxon>Puniceicoccales</taxon>
        <taxon>Puniceicoccales incertae sedis</taxon>
        <taxon>Candidatus Moanibacter</taxon>
    </lineage>
</organism>
<dbReference type="AlphaFoldDB" id="A0A2Z4AE34"/>
<sequence length="75" mass="8584">MQRTVSIGGMFGENSKIDFSHPNLGRKFAKKTDKFCFNMIFSLRDRDGVVGMGFFRLWSGFGSHWFKILGIGFEP</sequence>
<dbReference type="Proteomes" id="UP000247465">
    <property type="component" value="Chromosome"/>
</dbReference>
<evidence type="ECO:0000313" key="1">
    <source>
        <dbReference type="EMBL" id="AWT59166.1"/>
    </source>
</evidence>
<gene>
    <name evidence="1" type="ORF">DF168_00346</name>
</gene>
<name>A0A2Z4AE34_9BACT</name>
<protein>
    <submittedName>
        <fullName evidence="1">Uncharacterized protein</fullName>
    </submittedName>
</protein>
<dbReference type="KEGG" id="mtar:DF168_00346"/>
<reference evidence="1 2" key="1">
    <citation type="submission" date="2018-06" db="EMBL/GenBank/DDBJ databases">
        <title>Draft Genome Sequence of a Novel Marine Bacterium Related to the Verrucomicrobia.</title>
        <authorList>
            <person name="Vosseberg J."/>
            <person name="Martijn J."/>
            <person name="Ettema T.J.G."/>
        </authorList>
    </citation>
    <scope>NUCLEOTIDE SEQUENCE [LARGE SCALE GENOMIC DNA]</scope>
    <source>
        <strain evidence="1">TARA_B100001123</strain>
    </source>
</reference>
<dbReference type="EMBL" id="CP029803">
    <property type="protein sequence ID" value="AWT59166.1"/>
    <property type="molecule type" value="Genomic_DNA"/>
</dbReference>
<evidence type="ECO:0000313" key="2">
    <source>
        <dbReference type="Proteomes" id="UP000247465"/>
    </source>
</evidence>
<accession>A0A2Z4AE34</accession>